<evidence type="ECO:0000259" key="3">
    <source>
        <dbReference type="PROSITE" id="PS50160"/>
    </source>
</evidence>
<evidence type="ECO:0000256" key="2">
    <source>
        <dbReference type="ARBA" id="ARBA00022598"/>
    </source>
</evidence>
<dbReference type="Proteomes" id="UP000680279">
    <property type="component" value="Unassembled WGS sequence"/>
</dbReference>
<protein>
    <submittedName>
        <fullName evidence="4">SPBc2 prophage-derived DNA ligase-like protein LigB</fullName>
    </submittedName>
</protein>
<reference evidence="4 5" key="1">
    <citation type="submission" date="2021-03" db="EMBL/GenBank/DDBJ databases">
        <title>Antimicrobial resistance genes in bacteria isolated from Japanese honey, and their potential for conferring macrolide and lincosamide resistance in the American foulbrood pathogen Paenibacillus larvae.</title>
        <authorList>
            <person name="Okamoto M."/>
            <person name="Kumagai M."/>
            <person name="Kanamori H."/>
            <person name="Takamatsu D."/>
        </authorList>
    </citation>
    <scope>NUCLEOTIDE SEQUENCE [LARGE SCALE GENOMIC DNA]</scope>
    <source>
        <strain evidence="4 5">J1TS3</strain>
    </source>
</reference>
<dbReference type="InterPro" id="IPR012310">
    <property type="entry name" value="DNA_ligase_ATP-dep_cent"/>
</dbReference>
<dbReference type="NCBIfam" id="NF005796">
    <property type="entry name" value="PRK07636.1"/>
    <property type="match status" value="1"/>
</dbReference>
<comment type="caution">
    <text evidence="4">The sequence shown here is derived from an EMBL/GenBank/DDBJ whole genome shotgun (WGS) entry which is preliminary data.</text>
</comment>
<dbReference type="Gene3D" id="3.30.1490.70">
    <property type="match status" value="1"/>
</dbReference>
<organism evidence="4 5">
    <name type="scientific">Siminovitchia fordii</name>
    <dbReference type="NCBI Taxonomy" id="254759"/>
    <lineage>
        <taxon>Bacteria</taxon>
        <taxon>Bacillati</taxon>
        <taxon>Bacillota</taxon>
        <taxon>Bacilli</taxon>
        <taxon>Bacillales</taxon>
        <taxon>Bacillaceae</taxon>
        <taxon>Siminovitchia</taxon>
    </lineage>
</organism>
<name>A0ABQ4KA51_9BACI</name>
<dbReference type="PANTHER" id="PTHR45674">
    <property type="entry name" value="DNA LIGASE 1/3 FAMILY MEMBER"/>
    <property type="match status" value="1"/>
</dbReference>
<evidence type="ECO:0000313" key="4">
    <source>
        <dbReference type="EMBL" id="GIN22591.1"/>
    </source>
</evidence>
<dbReference type="SUPFAM" id="SSF56091">
    <property type="entry name" value="DNA ligase/mRNA capping enzyme, catalytic domain"/>
    <property type="match status" value="1"/>
</dbReference>
<dbReference type="Pfam" id="PF01068">
    <property type="entry name" value="DNA_ligase_A_M"/>
    <property type="match status" value="1"/>
</dbReference>
<dbReference type="PANTHER" id="PTHR45674:SF4">
    <property type="entry name" value="DNA LIGASE 1"/>
    <property type="match status" value="1"/>
</dbReference>
<dbReference type="Gene3D" id="3.30.470.30">
    <property type="entry name" value="DNA ligase/mRNA capping enzyme"/>
    <property type="match status" value="1"/>
</dbReference>
<gene>
    <name evidence="4" type="primary">ligB</name>
    <name evidence="4" type="ORF">J1TS3_37250</name>
</gene>
<keyword evidence="5" id="KW-1185">Reference proteome</keyword>
<feature type="domain" description="ATP-dependent DNA ligase family profile" evidence="3">
    <location>
        <begin position="92"/>
        <end position="216"/>
    </location>
</feature>
<dbReference type="PROSITE" id="PS50160">
    <property type="entry name" value="DNA_LIGASE_A3"/>
    <property type="match status" value="1"/>
</dbReference>
<evidence type="ECO:0000256" key="1">
    <source>
        <dbReference type="ARBA" id="ARBA00007572"/>
    </source>
</evidence>
<dbReference type="InterPro" id="IPR016059">
    <property type="entry name" value="DNA_ligase_ATP-dep_CS"/>
</dbReference>
<dbReference type="RefSeq" id="WP_212963709.1">
    <property type="nucleotide sequence ID" value="NZ_BOQT01000018.1"/>
</dbReference>
<evidence type="ECO:0000313" key="5">
    <source>
        <dbReference type="Proteomes" id="UP000680279"/>
    </source>
</evidence>
<dbReference type="InterPro" id="IPR050191">
    <property type="entry name" value="ATP-dep_DNA_ligase"/>
</dbReference>
<sequence length="274" mass="32485">MFVSPMLLHKSDQPFDDDSWITELKLDGFRCIWSKFNGKVKIYTRHNNEITAMFPELHNLPIPDNTVLDGEIVVTDHQGKPDFEAVLERFNSKKSQHEITFCVFDIIYLNNEQLRKLPLIERKEIINQLISEDTKLLTKVSWMFGNGITYFDLIKQHDLEGIVLKKSDSTYQINKRSNDWKKVINYKYENVFISGLRRDKFGLLLCYENGEYAGLLEFMPPQNRKQFYSIYRDFIVKEDDKYCYLDPKIKMKVKFRNYTSTGLLRIPSFVEWAS</sequence>
<dbReference type="CDD" id="cd07906">
    <property type="entry name" value="Adenylation_DNA_ligase_LigD_LigC"/>
    <property type="match status" value="1"/>
</dbReference>
<accession>A0ABQ4KA51</accession>
<dbReference type="EMBL" id="BOQT01000018">
    <property type="protein sequence ID" value="GIN22591.1"/>
    <property type="molecule type" value="Genomic_DNA"/>
</dbReference>
<keyword evidence="2" id="KW-0436">Ligase</keyword>
<dbReference type="PROSITE" id="PS00697">
    <property type="entry name" value="DNA_LIGASE_A1"/>
    <property type="match status" value="1"/>
</dbReference>
<comment type="similarity">
    <text evidence="1">Belongs to the ATP-dependent DNA ligase family.</text>
</comment>
<proteinExistence type="inferred from homology"/>